<proteinExistence type="predicted"/>
<evidence type="ECO:0000313" key="1">
    <source>
        <dbReference type="EMBL" id="KAF9600510.1"/>
    </source>
</evidence>
<evidence type="ECO:0000313" key="2">
    <source>
        <dbReference type="Proteomes" id="UP000631114"/>
    </source>
</evidence>
<dbReference type="OrthoDB" id="2015253at2759"/>
<comment type="caution">
    <text evidence="1">The sequence shown here is derived from an EMBL/GenBank/DDBJ whole genome shotgun (WGS) entry which is preliminary data.</text>
</comment>
<dbReference type="AlphaFoldDB" id="A0A835HJM5"/>
<accession>A0A835HJM5</accession>
<gene>
    <name evidence="1" type="ORF">IFM89_009959</name>
</gene>
<dbReference type="EMBL" id="JADFTS010000006">
    <property type="protein sequence ID" value="KAF9600510.1"/>
    <property type="molecule type" value="Genomic_DNA"/>
</dbReference>
<protein>
    <submittedName>
        <fullName evidence="1">Uncharacterized protein</fullName>
    </submittedName>
</protein>
<dbReference type="Proteomes" id="UP000631114">
    <property type="component" value="Unassembled WGS sequence"/>
</dbReference>
<keyword evidence="2" id="KW-1185">Reference proteome</keyword>
<name>A0A835HJM5_9MAGN</name>
<organism evidence="1 2">
    <name type="scientific">Coptis chinensis</name>
    <dbReference type="NCBI Taxonomy" id="261450"/>
    <lineage>
        <taxon>Eukaryota</taxon>
        <taxon>Viridiplantae</taxon>
        <taxon>Streptophyta</taxon>
        <taxon>Embryophyta</taxon>
        <taxon>Tracheophyta</taxon>
        <taxon>Spermatophyta</taxon>
        <taxon>Magnoliopsida</taxon>
        <taxon>Ranunculales</taxon>
        <taxon>Ranunculaceae</taxon>
        <taxon>Coptidoideae</taxon>
        <taxon>Coptis</taxon>
    </lineage>
</organism>
<reference evidence="1 2" key="1">
    <citation type="submission" date="2020-10" db="EMBL/GenBank/DDBJ databases">
        <title>The Coptis chinensis genome and diversification of protoberbering-type alkaloids.</title>
        <authorList>
            <person name="Wang B."/>
            <person name="Shu S."/>
            <person name="Song C."/>
            <person name="Liu Y."/>
        </authorList>
    </citation>
    <scope>NUCLEOTIDE SEQUENCE [LARGE SCALE GENOMIC DNA]</scope>
    <source>
        <strain evidence="1">HL-2020</strain>
        <tissue evidence="1">Leaf</tissue>
    </source>
</reference>
<sequence length="202" mass="22285">MLGYELDGKDLDDAFWRFKAKVEKKKNHGAIWSLGDMQVTCGTLGFSTATVKLIGIDGVEHIACSVGTEYSMNSVTEGIDAIASTRVVIVGENSYTSTHPITGQTLSRTFRPAPHSFPGRGLRGVGGHLAPKHGHGFKGPFGFRETPYYGCTRESQTHVAPCEVLQQETWSSAKRDFVRRDEPPPRSRVPSYPRSSAYCWFT</sequence>